<name>A0A1I2CM67_9BACT</name>
<dbReference type="STRING" id="1003.SAMN04488541_100570"/>
<dbReference type="RefSeq" id="WP_143090793.1">
    <property type="nucleotide sequence ID" value="NZ_FONY01000005.1"/>
</dbReference>
<proteinExistence type="predicted"/>
<dbReference type="AlphaFoldDB" id="A0A1I2CM67"/>
<evidence type="ECO:0000256" key="1">
    <source>
        <dbReference type="SAM" id="MobiDB-lite"/>
    </source>
</evidence>
<gene>
    <name evidence="3" type="ORF">SAMN04488541_100570</name>
</gene>
<keyword evidence="2" id="KW-0732">Signal</keyword>
<reference evidence="3 4" key="1">
    <citation type="submission" date="2016-10" db="EMBL/GenBank/DDBJ databases">
        <authorList>
            <person name="de Groot N.N."/>
        </authorList>
    </citation>
    <scope>NUCLEOTIDE SEQUENCE [LARGE SCALE GENOMIC DNA]</scope>
    <source>
        <strain>GEY</strain>
        <strain evidence="4">DSM 9560</strain>
    </source>
</reference>
<dbReference type="EMBL" id="FONY01000005">
    <property type="protein sequence ID" value="SFE69358.1"/>
    <property type="molecule type" value="Genomic_DNA"/>
</dbReference>
<sequence length="144" mass="17176">MKKSMLVKNLIGCALFLFISLGSFAQDTDMKGKRERGEIKEAQIQKWKTELNLSEEQVAKIQEANKKRKEQMDKLRAEKQSERKENIEKAKGITEEFDKDMKAILTPEQYTKFDEMRDDKREQFREKMKERRKDKKGRRGEGRK</sequence>
<feature type="region of interest" description="Disordered" evidence="1">
    <location>
        <begin position="62"/>
        <end position="93"/>
    </location>
</feature>
<evidence type="ECO:0008006" key="5">
    <source>
        <dbReference type="Google" id="ProtNLM"/>
    </source>
</evidence>
<feature type="compositionally biased region" description="Basic and acidic residues" evidence="1">
    <location>
        <begin position="70"/>
        <end position="93"/>
    </location>
</feature>
<feature type="compositionally biased region" description="Basic and acidic residues" evidence="1">
    <location>
        <begin position="111"/>
        <end position="131"/>
    </location>
</feature>
<evidence type="ECO:0000313" key="4">
    <source>
        <dbReference type="Proteomes" id="UP000199513"/>
    </source>
</evidence>
<evidence type="ECO:0000256" key="2">
    <source>
        <dbReference type="SAM" id="SignalP"/>
    </source>
</evidence>
<keyword evidence="4" id="KW-1185">Reference proteome</keyword>
<dbReference type="OrthoDB" id="884879at2"/>
<feature type="signal peptide" evidence="2">
    <location>
        <begin position="1"/>
        <end position="25"/>
    </location>
</feature>
<protein>
    <recommendedName>
        <fullName evidence="5">LTXXQ motif family protein</fullName>
    </recommendedName>
</protein>
<accession>A0A1I2CM67</accession>
<feature type="chain" id="PRO_5011577835" description="LTXXQ motif family protein" evidence="2">
    <location>
        <begin position="26"/>
        <end position="144"/>
    </location>
</feature>
<organism evidence="3 4">
    <name type="scientific">Thermoflexibacter ruber</name>
    <dbReference type="NCBI Taxonomy" id="1003"/>
    <lineage>
        <taxon>Bacteria</taxon>
        <taxon>Pseudomonadati</taxon>
        <taxon>Bacteroidota</taxon>
        <taxon>Cytophagia</taxon>
        <taxon>Cytophagales</taxon>
        <taxon>Thermoflexibacteraceae</taxon>
        <taxon>Thermoflexibacter</taxon>
    </lineage>
</organism>
<dbReference type="Proteomes" id="UP000199513">
    <property type="component" value="Unassembled WGS sequence"/>
</dbReference>
<feature type="region of interest" description="Disordered" evidence="1">
    <location>
        <begin position="108"/>
        <end position="144"/>
    </location>
</feature>
<evidence type="ECO:0000313" key="3">
    <source>
        <dbReference type="EMBL" id="SFE69358.1"/>
    </source>
</evidence>